<proteinExistence type="inferred from homology"/>
<evidence type="ECO:0000256" key="5">
    <source>
        <dbReference type="ARBA" id="ARBA00023277"/>
    </source>
</evidence>
<comment type="similarity">
    <text evidence="6">Belongs to the RbsD / FucU family. RbsD subfamily.</text>
</comment>
<dbReference type="RefSeq" id="WP_249700181.1">
    <property type="nucleotide sequence ID" value="NZ_JAMFLX010000017.1"/>
</dbReference>
<feature type="binding site" evidence="6">
    <location>
        <position position="101"/>
    </location>
    <ligand>
        <name>substrate</name>
    </ligand>
</feature>
<comment type="function">
    <text evidence="6">Catalyzes the interconversion of beta-pyran and beta-furan forms of D-ribose.</text>
</comment>
<comment type="catalytic activity">
    <reaction evidence="1 6">
        <text>beta-D-ribopyranose = beta-D-ribofuranose</text>
        <dbReference type="Rhea" id="RHEA:25432"/>
        <dbReference type="ChEBI" id="CHEBI:27476"/>
        <dbReference type="ChEBI" id="CHEBI:47002"/>
        <dbReference type="EC" id="5.4.99.62"/>
    </reaction>
</comment>
<dbReference type="EMBL" id="JAMFLX010000017">
    <property type="protein sequence ID" value="MCL6270877.1"/>
    <property type="molecule type" value="Genomic_DNA"/>
</dbReference>
<dbReference type="InterPro" id="IPR023064">
    <property type="entry name" value="D-ribose_pyranase"/>
</dbReference>
<dbReference type="Proteomes" id="UP001203338">
    <property type="component" value="Unassembled WGS sequence"/>
</dbReference>
<dbReference type="SUPFAM" id="SSF102546">
    <property type="entry name" value="RbsD-like"/>
    <property type="match status" value="1"/>
</dbReference>
<sequence>MKKGRLLNPELSRVIAESGHGQTITLADAGLPIAPTTQQRIDLALTEGIPGFIDTLKTVLTEMKVEEAVIASALAQVSPDMHERLLEALAPYEIPVTEVSHESLKQLADESRAVVRTGEFTPYANVILKSGVVF</sequence>
<dbReference type="GO" id="GO:0062193">
    <property type="term" value="F:D-ribose pyranase activity"/>
    <property type="evidence" value="ECO:0007669"/>
    <property type="project" value="UniProtKB-EC"/>
</dbReference>
<comment type="pathway">
    <text evidence="6">Carbohydrate metabolism; D-ribose degradation; D-ribose 5-phosphate from beta-D-ribopyranose: step 1/2.</text>
</comment>
<evidence type="ECO:0000256" key="1">
    <source>
        <dbReference type="ARBA" id="ARBA00000223"/>
    </source>
</evidence>
<keyword evidence="4 6" id="KW-0413">Isomerase</keyword>
<feature type="active site" description="Proton donor" evidence="6">
    <location>
        <position position="20"/>
    </location>
</feature>
<protein>
    <recommendedName>
        <fullName evidence="2 6">D-ribose pyranase</fullName>
        <ecNumber evidence="2 6">5.4.99.62</ecNumber>
    </recommendedName>
</protein>
<organism evidence="7 8">
    <name type="scientific">Parendozoicomonas callyspongiae</name>
    <dbReference type="NCBI Taxonomy" id="2942213"/>
    <lineage>
        <taxon>Bacteria</taxon>
        <taxon>Pseudomonadati</taxon>
        <taxon>Pseudomonadota</taxon>
        <taxon>Gammaproteobacteria</taxon>
        <taxon>Oceanospirillales</taxon>
        <taxon>Endozoicomonadaceae</taxon>
        <taxon>Parendozoicomonas</taxon>
    </lineage>
</organism>
<gene>
    <name evidence="6 7" type="primary">rbsD</name>
    <name evidence="7" type="ORF">M3P05_13185</name>
</gene>
<evidence type="ECO:0000256" key="3">
    <source>
        <dbReference type="ARBA" id="ARBA00022490"/>
    </source>
</evidence>
<evidence type="ECO:0000313" key="8">
    <source>
        <dbReference type="Proteomes" id="UP001203338"/>
    </source>
</evidence>
<dbReference type="HAMAP" id="MF_01661">
    <property type="entry name" value="D_rib_pyranase"/>
    <property type="match status" value="1"/>
</dbReference>
<dbReference type="InterPro" id="IPR007721">
    <property type="entry name" value="RbsD_FucU"/>
</dbReference>
<comment type="caution">
    <text evidence="7">The sequence shown here is derived from an EMBL/GenBank/DDBJ whole genome shotgun (WGS) entry which is preliminary data.</text>
</comment>
<evidence type="ECO:0000256" key="2">
    <source>
        <dbReference type="ARBA" id="ARBA00012862"/>
    </source>
</evidence>
<feature type="binding site" evidence="6">
    <location>
        <begin position="123"/>
        <end position="125"/>
    </location>
    <ligand>
        <name>substrate</name>
    </ligand>
</feature>
<comment type="subcellular location">
    <subcellularLocation>
        <location evidence="6">Cytoplasm</location>
    </subcellularLocation>
</comment>
<keyword evidence="8" id="KW-1185">Reference proteome</keyword>
<keyword evidence="3 6" id="KW-0963">Cytoplasm</keyword>
<comment type="subunit">
    <text evidence="6">Homodecamer.</text>
</comment>
<evidence type="ECO:0000256" key="4">
    <source>
        <dbReference type="ARBA" id="ARBA00023235"/>
    </source>
</evidence>
<evidence type="ECO:0000313" key="7">
    <source>
        <dbReference type="EMBL" id="MCL6270877.1"/>
    </source>
</evidence>
<dbReference type="InterPro" id="IPR023750">
    <property type="entry name" value="RbsD-like_sf"/>
</dbReference>
<evidence type="ECO:0000256" key="6">
    <source>
        <dbReference type="HAMAP-Rule" id="MF_01661"/>
    </source>
</evidence>
<dbReference type="Pfam" id="PF05025">
    <property type="entry name" value="RbsD_FucU"/>
    <property type="match status" value="1"/>
</dbReference>
<feature type="binding site" evidence="6">
    <location>
        <position position="28"/>
    </location>
    <ligand>
        <name>substrate</name>
    </ligand>
</feature>
<keyword evidence="5 6" id="KW-0119">Carbohydrate metabolism</keyword>
<dbReference type="EC" id="5.4.99.62" evidence="2 6"/>
<dbReference type="Gene3D" id="3.40.1650.10">
    <property type="entry name" value="RbsD-like domain"/>
    <property type="match status" value="1"/>
</dbReference>
<dbReference type="NCBIfam" id="NF008761">
    <property type="entry name" value="PRK11797.1"/>
    <property type="match status" value="1"/>
</dbReference>
<name>A0ABT0PJF9_9GAMM</name>
<dbReference type="PANTHER" id="PTHR37831">
    <property type="entry name" value="D-RIBOSE PYRANASE"/>
    <property type="match status" value="1"/>
</dbReference>
<reference evidence="7 8" key="1">
    <citation type="submission" date="2022-05" db="EMBL/GenBank/DDBJ databases">
        <authorList>
            <person name="Park J.-S."/>
        </authorList>
    </citation>
    <scope>NUCLEOTIDE SEQUENCE [LARGE SCALE GENOMIC DNA]</scope>
    <source>
        <strain evidence="7 8">2012CJ34-2</strain>
    </source>
</reference>
<accession>A0ABT0PJF9</accession>
<dbReference type="PANTHER" id="PTHR37831:SF1">
    <property type="entry name" value="D-RIBOSE PYRANASE"/>
    <property type="match status" value="1"/>
</dbReference>